<organism evidence="1 2">
    <name type="scientific">Dermacentor silvarum</name>
    <name type="common">Tick</name>
    <dbReference type="NCBI Taxonomy" id="543639"/>
    <lineage>
        <taxon>Eukaryota</taxon>
        <taxon>Metazoa</taxon>
        <taxon>Ecdysozoa</taxon>
        <taxon>Arthropoda</taxon>
        <taxon>Chelicerata</taxon>
        <taxon>Arachnida</taxon>
        <taxon>Acari</taxon>
        <taxon>Parasitiformes</taxon>
        <taxon>Ixodida</taxon>
        <taxon>Ixodoidea</taxon>
        <taxon>Ixodidae</taxon>
        <taxon>Rhipicephalinae</taxon>
        <taxon>Dermacentor</taxon>
    </lineage>
</organism>
<accession>A0ACB8C9S9</accession>
<dbReference type="Proteomes" id="UP000821865">
    <property type="component" value="Chromosome 8"/>
</dbReference>
<keyword evidence="2" id="KW-1185">Reference proteome</keyword>
<dbReference type="EMBL" id="CM023477">
    <property type="protein sequence ID" value="KAH7937696.1"/>
    <property type="molecule type" value="Genomic_DNA"/>
</dbReference>
<protein>
    <submittedName>
        <fullName evidence="1">Uncharacterized protein</fullName>
    </submittedName>
</protein>
<sequence>MTGFSRKPIIIDGQGHLLGRLSALVAKTLLHGQRVVVVRCEGICISGSFFRNKLKYLDFLRKRCNVNPARGPYHFRAPSKILWRTVRGMLPHKTKRGSLALDRLKVFEGVPPPYHRMKRMVVPSALRVLRLNPRRRYCTLGRLGHEVGWKYQSVIESLELKRKAKAALYHKAKKSDRKLLAQAKELSAKQVEPMAKVIKSYGFAVSSESDDEGPPELSDYAKAALEEFLRDREKQEKGNAPEEDWQLSQFWYSDETAAALAKEALRAAGPEGAIACISCPTLYAKLREMGCKNTLKLLEFDLRFECYGEDFVHYDYNVPLEIPKDWQGKFTVVVLDPPFLSEECLSKNAQTVQFLRPTFIILCTGAVMEPYAEQLLGLRPCNFEPTHTRKLGNEFKCFANYDLDEFCC</sequence>
<name>A0ACB8C9S9_DERSI</name>
<reference evidence="1" key="1">
    <citation type="submission" date="2020-05" db="EMBL/GenBank/DDBJ databases">
        <title>Large-scale comparative analyses of tick genomes elucidate their genetic diversity and vector capacities.</title>
        <authorList>
            <person name="Jia N."/>
            <person name="Wang J."/>
            <person name="Shi W."/>
            <person name="Du L."/>
            <person name="Sun Y."/>
            <person name="Zhan W."/>
            <person name="Jiang J."/>
            <person name="Wang Q."/>
            <person name="Zhang B."/>
            <person name="Ji P."/>
            <person name="Sakyi L.B."/>
            <person name="Cui X."/>
            <person name="Yuan T."/>
            <person name="Jiang B."/>
            <person name="Yang W."/>
            <person name="Lam T.T.-Y."/>
            <person name="Chang Q."/>
            <person name="Ding S."/>
            <person name="Wang X."/>
            <person name="Zhu J."/>
            <person name="Ruan X."/>
            <person name="Zhao L."/>
            <person name="Wei J."/>
            <person name="Que T."/>
            <person name="Du C."/>
            <person name="Cheng J."/>
            <person name="Dai P."/>
            <person name="Han X."/>
            <person name="Huang E."/>
            <person name="Gao Y."/>
            <person name="Liu J."/>
            <person name="Shao H."/>
            <person name="Ye R."/>
            <person name="Li L."/>
            <person name="Wei W."/>
            <person name="Wang X."/>
            <person name="Wang C."/>
            <person name="Yang T."/>
            <person name="Huo Q."/>
            <person name="Li W."/>
            <person name="Guo W."/>
            <person name="Chen H."/>
            <person name="Zhou L."/>
            <person name="Ni X."/>
            <person name="Tian J."/>
            <person name="Zhou Y."/>
            <person name="Sheng Y."/>
            <person name="Liu T."/>
            <person name="Pan Y."/>
            <person name="Xia L."/>
            <person name="Li J."/>
            <person name="Zhao F."/>
            <person name="Cao W."/>
        </authorList>
    </citation>
    <scope>NUCLEOTIDE SEQUENCE</scope>
    <source>
        <strain evidence="1">Dsil-2018</strain>
    </source>
</reference>
<proteinExistence type="predicted"/>
<gene>
    <name evidence="1" type="ORF">HPB49_014828</name>
</gene>
<comment type="caution">
    <text evidence="1">The sequence shown here is derived from an EMBL/GenBank/DDBJ whole genome shotgun (WGS) entry which is preliminary data.</text>
</comment>
<evidence type="ECO:0000313" key="2">
    <source>
        <dbReference type="Proteomes" id="UP000821865"/>
    </source>
</evidence>
<evidence type="ECO:0000313" key="1">
    <source>
        <dbReference type="EMBL" id="KAH7937696.1"/>
    </source>
</evidence>